<accession>A0ACC3CEB6</accession>
<organism evidence="1 2">
    <name type="scientific">Pyropia yezoensis</name>
    <name type="common">Susabi-nori</name>
    <name type="synonym">Porphyra yezoensis</name>
    <dbReference type="NCBI Taxonomy" id="2788"/>
    <lineage>
        <taxon>Eukaryota</taxon>
        <taxon>Rhodophyta</taxon>
        <taxon>Bangiophyceae</taxon>
        <taxon>Bangiales</taxon>
        <taxon>Bangiaceae</taxon>
        <taxon>Pyropia</taxon>
    </lineage>
</organism>
<name>A0ACC3CEB6_PYRYE</name>
<dbReference type="EMBL" id="CM020620">
    <property type="protein sequence ID" value="KAK1868435.1"/>
    <property type="molecule type" value="Genomic_DNA"/>
</dbReference>
<evidence type="ECO:0000313" key="2">
    <source>
        <dbReference type="Proteomes" id="UP000798662"/>
    </source>
</evidence>
<gene>
    <name evidence="1" type="ORF">I4F81_010922</name>
</gene>
<sequence>MASPATAARDPLYLLSGARCPNKGGACGDVASCSGTVVSNLCPGGKTNKCCIPADSRCPDKGGACRDVSSCSGTVVSNLCPGGKTNKCCIPTDRRCPDKGGACGNVASCTGTVVSNLCPGEASNNYSNHSWGTAIDIQVAGRTDAMGDDAVYAGLAALYPHFEAEGWYWGAGFRREDAMHFEVSDERVREWAAAGLLDM</sequence>
<keyword evidence="2" id="KW-1185">Reference proteome</keyword>
<comment type="caution">
    <text evidence="1">The sequence shown here is derived from an EMBL/GenBank/DDBJ whole genome shotgun (WGS) entry which is preliminary data.</text>
</comment>
<proteinExistence type="predicted"/>
<reference evidence="1" key="1">
    <citation type="submission" date="2019-11" db="EMBL/GenBank/DDBJ databases">
        <title>Nori genome reveals adaptations in red seaweeds to the harsh intertidal environment.</title>
        <authorList>
            <person name="Wang D."/>
            <person name="Mao Y."/>
        </authorList>
    </citation>
    <scope>NUCLEOTIDE SEQUENCE</scope>
    <source>
        <tissue evidence="1">Gametophyte</tissue>
    </source>
</reference>
<dbReference type="Proteomes" id="UP000798662">
    <property type="component" value="Chromosome 3"/>
</dbReference>
<evidence type="ECO:0000313" key="1">
    <source>
        <dbReference type="EMBL" id="KAK1868435.1"/>
    </source>
</evidence>
<protein>
    <submittedName>
        <fullName evidence="1">Uncharacterized protein</fullName>
    </submittedName>
</protein>